<accession>A0A850RCC1</accession>
<dbReference type="NCBIfam" id="TIGR04283">
    <property type="entry name" value="glyco_like_mftF"/>
    <property type="match status" value="1"/>
</dbReference>
<dbReference type="GO" id="GO:0005886">
    <property type="term" value="C:plasma membrane"/>
    <property type="evidence" value="ECO:0007669"/>
    <property type="project" value="UniProtKB-SubCell"/>
</dbReference>
<evidence type="ECO:0000313" key="8">
    <source>
        <dbReference type="Proteomes" id="UP000592294"/>
    </source>
</evidence>
<sequence>MRLSIIIPTLNEAEHIGALLTDLAPLRVAGHAVILVDGGSVDTTRARAASGVDRVLESQRGRAVQMNAGTQIAGGEILWFLHADSRVPPGAAEALLAACRAGGRWGRFDVRLSGRHPLLRLVERGMNARSCLTGLATGDQGIFVTRDAFSYVGGFPEIPLMEDIALSKRLRRLARPACLRLPLLTSSRRWESRGVLRTILLMWRLRLAYALGADPARLARRYDG</sequence>
<protein>
    <submittedName>
        <fullName evidence="7">TIGR04283 family arsenosugar biosynthesis glycosyltransferase</fullName>
    </submittedName>
</protein>
<dbReference type="RefSeq" id="WP_176977243.1">
    <property type="nucleotide sequence ID" value="NZ_JABZEO010000010.1"/>
</dbReference>
<dbReference type="InterPro" id="IPR029044">
    <property type="entry name" value="Nucleotide-diphossugar_trans"/>
</dbReference>
<evidence type="ECO:0000256" key="3">
    <source>
        <dbReference type="ARBA" id="ARBA00022676"/>
    </source>
</evidence>
<evidence type="ECO:0000313" key="7">
    <source>
        <dbReference type="EMBL" id="NVZ10505.1"/>
    </source>
</evidence>
<dbReference type="PANTHER" id="PTHR43646">
    <property type="entry name" value="GLYCOSYLTRANSFERASE"/>
    <property type="match status" value="1"/>
</dbReference>
<dbReference type="EMBL" id="JABZEO010000010">
    <property type="protein sequence ID" value="NVZ10505.1"/>
    <property type="molecule type" value="Genomic_DNA"/>
</dbReference>
<evidence type="ECO:0000259" key="6">
    <source>
        <dbReference type="Pfam" id="PF00535"/>
    </source>
</evidence>
<gene>
    <name evidence="7" type="ORF">HW932_14670</name>
</gene>
<keyword evidence="3" id="KW-0328">Glycosyltransferase</keyword>
<name>A0A850RCC1_9GAMM</name>
<dbReference type="Gene3D" id="3.90.550.10">
    <property type="entry name" value="Spore Coat Polysaccharide Biosynthesis Protein SpsA, Chain A"/>
    <property type="match status" value="1"/>
</dbReference>
<organism evidence="7 8">
    <name type="scientific">Allochromatium humboldtianum</name>
    <dbReference type="NCBI Taxonomy" id="504901"/>
    <lineage>
        <taxon>Bacteria</taxon>
        <taxon>Pseudomonadati</taxon>
        <taxon>Pseudomonadota</taxon>
        <taxon>Gammaproteobacteria</taxon>
        <taxon>Chromatiales</taxon>
        <taxon>Chromatiaceae</taxon>
        <taxon>Allochromatium</taxon>
    </lineage>
</organism>
<evidence type="ECO:0000256" key="4">
    <source>
        <dbReference type="ARBA" id="ARBA00022679"/>
    </source>
</evidence>
<dbReference type="Pfam" id="PF00535">
    <property type="entry name" value="Glycos_transf_2"/>
    <property type="match status" value="1"/>
</dbReference>
<evidence type="ECO:0000256" key="2">
    <source>
        <dbReference type="ARBA" id="ARBA00022475"/>
    </source>
</evidence>
<keyword evidence="8" id="KW-1185">Reference proteome</keyword>
<evidence type="ECO:0000256" key="1">
    <source>
        <dbReference type="ARBA" id="ARBA00004236"/>
    </source>
</evidence>
<proteinExistence type="predicted"/>
<dbReference type="SUPFAM" id="SSF53448">
    <property type="entry name" value="Nucleotide-diphospho-sugar transferases"/>
    <property type="match status" value="1"/>
</dbReference>
<dbReference type="Proteomes" id="UP000592294">
    <property type="component" value="Unassembled WGS sequence"/>
</dbReference>
<keyword evidence="2" id="KW-1003">Cell membrane</keyword>
<dbReference type="CDD" id="cd02522">
    <property type="entry name" value="GT_2_like_a"/>
    <property type="match status" value="1"/>
</dbReference>
<comment type="caution">
    <text evidence="7">The sequence shown here is derived from an EMBL/GenBank/DDBJ whole genome shotgun (WGS) entry which is preliminary data.</text>
</comment>
<feature type="domain" description="Glycosyltransferase 2-like" evidence="6">
    <location>
        <begin position="4"/>
        <end position="103"/>
    </location>
</feature>
<keyword evidence="5" id="KW-0472">Membrane</keyword>
<comment type="subcellular location">
    <subcellularLocation>
        <location evidence="1">Cell membrane</location>
    </subcellularLocation>
</comment>
<dbReference type="InterPro" id="IPR026461">
    <property type="entry name" value="Trfase_2_rSAM/seldom_assoc"/>
</dbReference>
<keyword evidence="4 7" id="KW-0808">Transferase</keyword>
<dbReference type="GO" id="GO:0016757">
    <property type="term" value="F:glycosyltransferase activity"/>
    <property type="evidence" value="ECO:0007669"/>
    <property type="project" value="UniProtKB-KW"/>
</dbReference>
<reference evidence="7 8" key="1">
    <citation type="submission" date="2020-06" db="EMBL/GenBank/DDBJ databases">
        <title>Whole-genome sequence of Allochromatium humboldtianum DSM 21881, type strain.</title>
        <authorList>
            <person name="Kyndt J.A."/>
            <person name="Meyer T.E."/>
        </authorList>
    </citation>
    <scope>NUCLEOTIDE SEQUENCE [LARGE SCALE GENOMIC DNA]</scope>
    <source>
        <strain evidence="7 8">DSM 21881</strain>
    </source>
</reference>
<evidence type="ECO:0000256" key="5">
    <source>
        <dbReference type="ARBA" id="ARBA00023136"/>
    </source>
</evidence>
<dbReference type="InterPro" id="IPR001173">
    <property type="entry name" value="Glyco_trans_2-like"/>
</dbReference>
<dbReference type="PANTHER" id="PTHR43646:SF2">
    <property type="entry name" value="GLYCOSYLTRANSFERASE 2-LIKE DOMAIN-CONTAINING PROTEIN"/>
    <property type="match status" value="1"/>
</dbReference>
<dbReference type="AlphaFoldDB" id="A0A850RCC1"/>